<evidence type="ECO:0000256" key="1">
    <source>
        <dbReference type="SAM" id="MobiDB-lite"/>
    </source>
</evidence>
<organism evidence="2 3">
    <name type="scientific">Portunus trituberculatus</name>
    <name type="common">Swimming crab</name>
    <name type="synonym">Neptunus trituberculatus</name>
    <dbReference type="NCBI Taxonomy" id="210409"/>
    <lineage>
        <taxon>Eukaryota</taxon>
        <taxon>Metazoa</taxon>
        <taxon>Ecdysozoa</taxon>
        <taxon>Arthropoda</taxon>
        <taxon>Crustacea</taxon>
        <taxon>Multicrustacea</taxon>
        <taxon>Malacostraca</taxon>
        <taxon>Eumalacostraca</taxon>
        <taxon>Eucarida</taxon>
        <taxon>Decapoda</taxon>
        <taxon>Pleocyemata</taxon>
        <taxon>Brachyura</taxon>
        <taxon>Eubrachyura</taxon>
        <taxon>Portunoidea</taxon>
        <taxon>Portunidae</taxon>
        <taxon>Portuninae</taxon>
        <taxon>Portunus</taxon>
    </lineage>
</organism>
<proteinExistence type="predicted"/>
<comment type="caution">
    <text evidence="2">The sequence shown here is derived from an EMBL/GenBank/DDBJ whole genome shotgun (WGS) entry which is preliminary data.</text>
</comment>
<protein>
    <submittedName>
        <fullName evidence="2">Uncharacterized protein</fullName>
    </submittedName>
</protein>
<feature type="region of interest" description="Disordered" evidence="1">
    <location>
        <begin position="1"/>
        <end position="33"/>
    </location>
</feature>
<keyword evidence="3" id="KW-1185">Reference proteome</keyword>
<reference evidence="2 3" key="1">
    <citation type="submission" date="2019-05" db="EMBL/GenBank/DDBJ databases">
        <title>Another draft genome of Portunus trituberculatus and its Hox gene families provides insights of decapod evolution.</title>
        <authorList>
            <person name="Jeong J.-H."/>
            <person name="Song I."/>
            <person name="Kim S."/>
            <person name="Choi T."/>
            <person name="Kim D."/>
            <person name="Ryu S."/>
            <person name="Kim W."/>
        </authorList>
    </citation>
    <scope>NUCLEOTIDE SEQUENCE [LARGE SCALE GENOMIC DNA]</scope>
    <source>
        <tissue evidence="2">Muscle</tissue>
    </source>
</reference>
<dbReference type="OrthoDB" id="5959154at2759"/>
<gene>
    <name evidence="2" type="ORF">E2C01_101660</name>
</gene>
<dbReference type="AlphaFoldDB" id="A0A5B7KKY1"/>
<evidence type="ECO:0000313" key="3">
    <source>
        <dbReference type="Proteomes" id="UP000324222"/>
    </source>
</evidence>
<dbReference type="EMBL" id="VSRR010148247">
    <property type="protein sequence ID" value="MPD05889.1"/>
    <property type="molecule type" value="Genomic_DNA"/>
</dbReference>
<sequence>MRLSLMGSRFLGRENSSHPGSSKKAMRPPEKTHYRPTFKGAWWLQKAMKAVKVVEMKQTKT</sequence>
<dbReference type="Proteomes" id="UP000324222">
    <property type="component" value="Unassembled WGS sequence"/>
</dbReference>
<name>A0A5B7KKY1_PORTR</name>
<accession>A0A5B7KKY1</accession>
<evidence type="ECO:0000313" key="2">
    <source>
        <dbReference type="EMBL" id="MPD05889.1"/>
    </source>
</evidence>